<dbReference type="GO" id="GO:0005524">
    <property type="term" value="F:ATP binding"/>
    <property type="evidence" value="ECO:0007669"/>
    <property type="project" value="UniProtKB-KW"/>
</dbReference>
<dbReference type="InterPro" id="IPR036961">
    <property type="entry name" value="Kinesin_motor_dom_sf"/>
</dbReference>
<dbReference type="GO" id="GO:0007018">
    <property type="term" value="P:microtubule-based movement"/>
    <property type="evidence" value="ECO:0007669"/>
    <property type="project" value="InterPro"/>
</dbReference>
<evidence type="ECO:0000256" key="2">
    <source>
        <dbReference type="ARBA" id="ARBA00022840"/>
    </source>
</evidence>
<evidence type="ECO:0000256" key="5">
    <source>
        <dbReference type="PROSITE-ProRule" id="PRU00283"/>
    </source>
</evidence>
<evidence type="ECO:0000313" key="10">
    <source>
        <dbReference type="Proteomes" id="UP000053890"/>
    </source>
</evidence>
<evidence type="ECO:0000259" key="8">
    <source>
        <dbReference type="PROSITE" id="PS50067"/>
    </source>
</evidence>
<dbReference type="AlphaFoldDB" id="A0A0P9F933"/>
<dbReference type="InterPro" id="IPR027417">
    <property type="entry name" value="P-loop_NTPase"/>
</dbReference>
<dbReference type="Gene3D" id="3.40.850.10">
    <property type="entry name" value="Kinesin motor domain"/>
    <property type="match status" value="1"/>
</dbReference>
<dbReference type="PROSITE" id="PS00411">
    <property type="entry name" value="KINESIN_MOTOR_1"/>
    <property type="match status" value="1"/>
</dbReference>
<dbReference type="SMART" id="SM00129">
    <property type="entry name" value="KISc"/>
    <property type="match status" value="1"/>
</dbReference>
<comment type="caution">
    <text evidence="5">Lacks conserved residue(s) required for the propagation of feature annotation.</text>
</comment>
<evidence type="ECO:0000256" key="4">
    <source>
        <dbReference type="ARBA" id="ARBA00023175"/>
    </source>
</evidence>
<evidence type="ECO:0000256" key="3">
    <source>
        <dbReference type="ARBA" id="ARBA00023054"/>
    </source>
</evidence>
<dbReference type="GO" id="GO:0003777">
    <property type="term" value="F:microtubule motor activity"/>
    <property type="evidence" value="ECO:0007669"/>
    <property type="project" value="InterPro"/>
</dbReference>
<dbReference type="STRING" id="578459.A0A0P9F933"/>
<dbReference type="PRINTS" id="PR00380">
    <property type="entry name" value="KINESINHEAVY"/>
</dbReference>
<feature type="compositionally biased region" description="Low complexity" evidence="7">
    <location>
        <begin position="188"/>
        <end position="197"/>
    </location>
</feature>
<proteinExistence type="inferred from homology"/>
<dbReference type="EMBL" id="KQ474088">
    <property type="protein sequence ID" value="KPV72139.1"/>
    <property type="molecule type" value="Genomic_DNA"/>
</dbReference>
<dbReference type="GO" id="GO:0005874">
    <property type="term" value="C:microtubule"/>
    <property type="evidence" value="ECO:0007669"/>
    <property type="project" value="UniProtKB-KW"/>
</dbReference>
<keyword evidence="6" id="KW-0493">Microtubule</keyword>
<keyword evidence="10" id="KW-1185">Reference proteome</keyword>
<evidence type="ECO:0000256" key="1">
    <source>
        <dbReference type="ARBA" id="ARBA00022741"/>
    </source>
</evidence>
<dbReference type="GO" id="GO:0008017">
    <property type="term" value="F:microtubule binding"/>
    <property type="evidence" value="ECO:0007669"/>
    <property type="project" value="InterPro"/>
</dbReference>
<feature type="region of interest" description="Disordered" evidence="7">
    <location>
        <begin position="54"/>
        <end position="77"/>
    </location>
</feature>
<dbReference type="Pfam" id="PF00225">
    <property type="entry name" value="Kinesin"/>
    <property type="match status" value="1"/>
</dbReference>
<dbReference type="SUPFAM" id="SSF52540">
    <property type="entry name" value="P-loop containing nucleoside triphosphate hydrolases"/>
    <property type="match status" value="1"/>
</dbReference>
<dbReference type="PANTHER" id="PTHR47968:SF75">
    <property type="entry name" value="CENTROMERE-ASSOCIATED PROTEIN E"/>
    <property type="match status" value="1"/>
</dbReference>
<keyword evidence="4 6" id="KW-0505">Motor protein</keyword>
<comment type="similarity">
    <text evidence="5 6">Belongs to the TRAFAC class myosin-kinesin ATPase superfamily. Kinesin family.</text>
</comment>
<keyword evidence="2 6" id="KW-0067">ATP-binding</keyword>
<keyword evidence="3" id="KW-0175">Coiled coil</keyword>
<dbReference type="OMA" id="MEGSFIN"/>
<evidence type="ECO:0000256" key="6">
    <source>
        <dbReference type="RuleBase" id="RU000394"/>
    </source>
</evidence>
<organism evidence="9 10">
    <name type="scientific">Rhodotorula graminis (strain WP1)</name>
    <dbReference type="NCBI Taxonomy" id="578459"/>
    <lineage>
        <taxon>Eukaryota</taxon>
        <taxon>Fungi</taxon>
        <taxon>Dikarya</taxon>
        <taxon>Basidiomycota</taxon>
        <taxon>Pucciniomycotina</taxon>
        <taxon>Microbotryomycetes</taxon>
        <taxon>Sporidiobolales</taxon>
        <taxon>Sporidiobolaceae</taxon>
        <taxon>Rhodotorula</taxon>
    </lineage>
</organism>
<dbReference type="PANTHER" id="PTHR47968">
    <property type="entry name" value="CENTROMERE PROTEIN E"/>
    <property type="match status" value="1"/>
</dbReference>
<feature type="compositionally biased region" description="Gly residues" evidence="7">
    <location>
        <begin position="61"/>
        <end position="73"/>
    </location>
</feature>
<reference evidence="9 10" key="1">
    <citation type="journal article" date="2015" name="Front. Microbiol.">
        <title>Genome sequence of the plant growth promoting endophytic yeast Rhodotorula graminis WP1.</title>
        <authorList>
            <person name="Firrincieli A."/>
            <person name="Otillar R."/>
            <person name="Salamov A."/>
            <person name="Schmutz J."/>
            <person name="Khan Z."/>
            <person name="Redman R.S."/>
            <person name="Fleck N.D."/>
            <person name="Lindquist E."/>
            <person name="Grigoriev I.V."/>
            <person name="Doty S.L."/>
        </authorList>
    </citation>
    <scope>NUCLEOTIDE SEQUENCE [LARGE SCALE GENOMIC DNA]</scope>
    <source>
        <strain evidence="9 10">WP1</strain>
    </source>
</reference>
<dbReference type="Proteomes" id="UP000053890">
    <property type="component" value="Unassembled WGS sequence"/>
</dbReference>
<protein>
    <recommendedName>
        <fullName evidence="6">Kinesin-like protein</fullName>
    </recommendedName>
</protein>
<evidence type="ECO:0000313" key="9">
    <source>
        <dbReference type="EMBL" id="KPV72139.1"/>
    </source>
</evidence>
<dbReference type="RefSeq" id="XP_018268188.1">
    <property type="nucleotide sequence ID" value="XM_018412434.1"/>
</dbReference>
<feature type="region of interest" description="Disordered" evidence="7">
    <location>
        <begin position="184"/>
        <end position="204"/>
    </location>
</feature>
<dbReference type="OrthoDB" id="3176171at2759"/>
<dbReference type="InterPro" id="IPR001752">
    <property type="entry name" value="Kinesin_motor_dom"/>
</dbReference>
<sequence>MTGSAAEPGIIPLAIDELFAHIHAQRSRRRFALRVAFLEIYNEQLRDLLAAPPGPGAAAAAGGGGGGGGGGAARGPEIVENGAVKGLTEREVALPGDVLDVLREGETRRRVGATDWNERSSRSHCVFITIESMSKKDGTARTSRLNLIDLAGSESATGQEERRKEGAFINKSLLTLGTVIGKLTDHPSSSSSSSSSSAPPQHIPYRDSKLTRLLQPALSGNSRVAVVCTVSPDPEQAQETLSTLKFARRAKMVVTKAERGVVSRSSFLSLSLARGALFLSLVTLGS</sequence>
<feature type="domain" description="Kinesin motor" evidence="8">
    <location>
        <begin position="1"/>
        <end position="253"/>
    </location>
</feature>
<keyword evidence="1 6" id="KW-0547">Nucleotide-binding</keyword>
<evidence type="ECO:0000256" key="7">
    <source>
        <dbReference type="SAM" id="MobiDB-lite"/>
    </source>
</evidence>
<gene>
    <name evidence="9" type="ORF">RHOBADRAFT_18490</name>
</gene>
<name>A0A0P9F933_RHOGW</name>
<dbReference type="InterPro" id="IPR019821">
    <property type="entry name" value="Kinesin_motor_CS"/>
</dbReference>
<dbReference type="InterPro" id="IPR027640">
    <property type="entry name" value="Kinesin-like_fam"/>
</dbReference>
<dbReference type="GeneID" id="28972883"/>
<accession>A0A0P9F933</accession>
<dbReference type="PROSITE" id="PS50067">
    <property type="entry name" value="KINESIN_MOTOR_2"/>
    <property type="match status" value="1"/>
</dbReference>